<gene>
    <name evidence="1" type="ORF">SAMN05421647_10376</name>
</gene>
<name>A0A1N6R2W7_9GAMM</name>
<evidence type="ECO:0000313" key="2">
    <source>
        <dbReference type="Proteomes" id="UP000186895"/>
    </source>
</evidence>
<evidence type="ECO:0000313" key="1">
    <source>
        <dbReference type="EMBL" id="SIQ23107.1"/>
    </source>
</evidence>
<organism evidence="1 2">
    <name type="scientific">Marinobacterium stanieri</name>
    <dbReference type="NCBI Taxonomy" id="49186"/>
    <lineage>
        <taxon>Bacteria</taxon>
        <taxon>Pseudomonadati</taxon>
        <taxon>Pseudomonadota</taxon>
        <taxon>Gammaproteobacteria</taxon>
        <taxon>Oceanospirillales</taxon>
        <taxon>Oceanospirillaceae</taxon>
        <taxon>Marinobacterium</taxon>
    </lineage>
</organism>
<dbReference type="Gene3D" id="3.40.1000.10">
    <property type="entry name" value="Mog1/PsbP, alpha/beta/alpha sandwich"/>
    <property type="match status" value="1"/>
</dbReference>
<sequence length="72" mass="8566">MEWKKQEVIHLSGRDWIYFEVTSNAIDTDIYNIMLVTSYGKEMLLFNFNSTKEDFPQYEKALRNSVNTIKIP</sequence>
<dbReference type="Proteomes" id="UP000186895">
    <property type="component" value="Unassembled WGS sequence"/>
</dbReference>
<reference evidence="1 2" key="1">
    <citation type="submission" date="2017-01" db="EMBL/GenBank/DDBJ databases">
        <authorList>
            <person name="Mah S.A."/>
            <person name="Swanson W.J."/>
            <person name="Moy G.W."/>
            <person name="Vacquier V.D."/>
        </authorList>
    </citation>
    <scope>NUCLEOTIDE SEQUENCE [LARGE SCALE GENOMIC DNA]</scope>
    <source>
        <strain evidence="1 2">DSM 7027</strain>
    </source>
</reference>
<accession>A0A1N6R2W7</accession>
<proteinExistence type="predicted"/>
<keyword evidence="2" id="KW-1185">Reference proteome</keyword>
<dbReference type="STRING" id="49186.SAMN05421647_10376"/>
<protein>
    <submittedName>
        <fullName evidence="1">Uncharacterized protein</fullName>
    </submittedName>
</protein>
<dbReference type="AlphaFoldDB" id="A0A1N6R2W7"/>
<dbReference type="EMBL" id="FTMN01000003">
    <property type="protein sequence ID" value="SIQ23107.1"/>
    <property type="molecule type" value="Genomic_DNA"/>
</dbReference>